<evidence type="ECO:0000256" key="3">
    <source>
        <dbReference type="ARBA" id="ARBA00022801"/>
    </source>
</evidence>
<dbReference type="OrthoDB" id="5976022at2759"/>
<name>W6MGJ8_9ASCO</name>
<dbReference type="EC" id="3.6.5.2" evidence="2"/>
<evidence type="ECO:0000256" key="5">
    <source>
        <dbReference type="SAM" id="MobiDB-lite"/>
    </source>
</evidence>
<dbReference type="RefSeq" id="XP_022456956.1">
    <property type="nucleotide sequence ID" value="XM_022605493.1"/>
</dbReference>
<dbReference type="PRINTS" id="PR00449">
    <property type="entry name" value="RASTRNSFRMNG"/>
</dbReference>
<dbReference type="GO" id="GO:0005525">
    <property type="term" value="F:GTP binding"/>
    <property type="evidence" value="ECO:0007669"/>
    <property type="project" value="InterPro"/>
</dbReference>
<dbReference type="PROSITE" id="PS51421">
    <property type="entry name" value="RAS"/>
    <property type="match status" value="1"/>
</dbReference>
<protein>
    <recommendedName>
        <fullName evidence="2">small monomeric GTPase</fullName>
        <ecNumber evidence="2">3.6.5.2</ecNumber>
    </recommendedName>
</protein>
<evidence type="ECO:0000256" key="2">
    <source>
        <dbReference type="ARBA" id="ARBA00011984"/>
    </source>
</evidence>
<evidence type="ECO:0000313" key="6">
    <source>
        <dbReference type="EMBL" id="CDK24941.1"/>
    </source>
</evidence>
<keyword evidence="3" id="KW-0378">Hydrolase</keyword>
<dbReference type="STRING" id="1382522.W6MGJ8"/>
<reference evidence="6" key="2">
    <citation type="submission" date="2014-02" db="EMBL/GenBank/DDBJ databases">
        <title>Complete DNA sequence of /Kuraishia capsulata/ illustrates novel genomic features among budding yeasts (/Saccharomycotina/).</title>
        <authorList>
            <person name="Morales L."/>
            <person name="Noel B."/>
            <person name="Porcel B."/>
            <person name="Marcet-Houben M."/>
            <person name="Hullo M-F."/>
            <person name="Sacerdot C."/>
            <person name="Tekaia F."/>
            <person name="Leh-Louis V."/>
            <person name="Despons L."/>
            <person name="Khanna V."/>
            <person name="Aury J-M."/>
            <person name="Barbe V."/>
            <person name="Couloux A."/>
            <person name="Labadie K."/>
            <person name="Pelletier E."/>
            <person name="Souciet J-L."/>
            <person name="Boekhout T."/>
            <person name="Gabaldon T."/>
            <person name="Wincker P."/>
            <person name="Dujon B."/>
        </authorList>
    </citation>
    <scope>NUCLEOTIDE SEQUENCE</scope>
    <source>
        <strain evidence="6">CBS 1993</strain>
    </source>
</reference>
<dbReference type="EMBL" id="HG793125">
    <property type="protein sequence ID" value="CDK24941.1"/>
    <property type="molecule type" value="Genomic_DNA"/>
</dbReference>
<sequence length="200" mass="23017">MDCIVISYGVISRPTFESVTMIHDRTVRSLEDIQKNPLLVLVGNKADLEEERQVSREEAESLARNLGFDLFYECSAKTGLHLDDCFKSIVERLDEKKRNIQDKTLETVLEDPYHEQQHSQQESNQKHEEEEEEEAGEEEEDEEEEGFKDPEDTPDYKHEVEPAIAAEGFTSTHTESQSRRVSNNKQKPIESPDSKCCTIV</sequence>
<dbReference type="PANTHER" id="PTHR45704">
    <property type="entry name" value="RAS-LIKE FAMILY MEMBER 11"/>
    <property type="match status" value="1"/>
</dbReference>
<organism evidence="6 7">
    <name type="scientific">Kuraishia capsulata CBS 1993</name>
    <dbReference type="NCBI Taxonomy" id="1382522"/>
    <lineage>
        <taxon>Eukaryota</taxon>
        <taxon>Fungi</taxon>
        <taxon>Dikarya</taxon>
        <taxon>Ascomycota</taxon>
        <taxon>Saccharomycotina</taxon>
        <taxon>Pichiomycetes</taxon>
        <taxon>Pichiales</taxon>
        <taxon>Pichiaceae</taxon>
        <taxon>Kuraishia</taxon>
    </lineage>
</organism>
<evidence type="ECO:0000313" key="7">
    <source>
        <dbReference type="Proteomes" id="UP000019384"/>
    </source>
</evidence>
<feature type="compositionally biased region" description="Polar residues" evidence="5">
    <location>
        <begin position="169"/>
        <end position="186"/>
    </location>
</feature>
<dbReference type="SUPFAM" id="SSF52540">
    <property type="entry name" value="P-loop containing nucleoside triphosphate hydrolases"/>
    <property type="match status" value="1"/>
</dbReference>
<dbReference type="SMART" id="SM00173">
    <property type="entry name" value="RAS"/>
    <property type="match status" value="1"/>
</dbReference>
<dbReference type="HOGENOM" id="CLU_1366435_0_0_1"/>
<feature type="compositionally biased region" description="Basic and acidic residues" evidence="5">
    <location>
        <begin position="147"/>
        <end position="161"/>
    </location>
</feature>
<dbReference type="AlphaFoldDB" id="W6MGJ8"/>
<comment type="catalytic activity">
    <reaction evidence="4">
        <text>GTP + H2O = GDP + phosphate + H(+)</text>
        <dbReference type="Rhea" id="RHEA:19669"/>
        <dbReference type="ChEBI" id="CHEBI:15377"/>
        <dbReference type="ChEBI" id="CHEBI:15378"/>
        <dbReference type="ChEBI" id="CHEBI:37565"/>
        <dbReference type="ChEBI" id="CHEBI:43474"/>
        <dbReference type="ChEBI" id="CHEBI:58189"/>
        <dbReference type="EC" id="3.6.5.2"/>
    </reaction>
</comment>
<dbReference type="Gene3D" id="3.40.50.300">
    <property type="entry name" value="P-loop containing nucleotide triphosphate hydrolases"/>
    <property type="match status" value="1"/>
</dbReference>
<accession>W6MGJ8</accession>
<feature type="region of interest" description="Disordered" evidence="5">
    <location>
        <begin position="112"/>
        <end position="200"/>
    </location>
</feature>
<dbReference type="Pfam" id="PF00071">
    <property type="entry name" value="Ras"/>
    <property type="match status" value="1"/>
</dbReference>
<dbReference type="SMART" id="SM00175">
    <property type="entry name" value="RAB"/>
    <property type="match status" value="1"/>
</dbReference>
<evidence type="ECO:0000256" key="1">
    <source>
        <dbReference type="ARBA" id="ARBA00008344"/>
    </source>
</evidence>
<gene>
    <name evidence="6" type="ORF">KUCA_T00000908001</name>
</gene>
<comment type="similarity">
    <text evidence="1">Belongs to the small GTPase superfamily. Ras family.</text>
</comment>
<evidence type="ECO:0000256" key="4">
    <source>
        <dbReference type="ARBA" id="ARBA00048098"/>
    </source>
</evidence>
<dbReference type="GO" id="GO:0003925">
    <property type="term" value="F:G protein activity"/>
    <property type="evidence" value="ECO:0007669"/>
    <property type="project" value="UniProtKB-EC"/>
</dbReference>
<proteinExistence type="inferred from homology"/>
<dbReference type="InterPro" id="IPR051065">
    <property type="entry name" value="Ras-related_GTPase"/>
</dbReference>
<dbReference type="PROSITE" id="PS51419">
    <property type="entry name" value="RAB"/>
    <property type="match status" value="1"/>
</dbReference>
<reference evidence="6" key="1">
    <citation type="submission" date="2013-12" db="EMBL/GenBank/DDBJ databases">
        <authorList>
            <person name="Genoscope - CEA"/>
        </authorList>
    </citation>
    <scope>NUCLEOTIDE SEQUENCE</scope>
    <source>
        <strain evidence="6">CBS 1993</strain>
    </source>
</reference>
<dbReference type="InterPro" id="IPR001806">
    <property type="entry name" value="Small_GTPase"/>
</dbReference>
<feature type="compositionally biased region" description="Acidic residues" evidence="5">
    <location>
        <begin position="129"/>
        <end position="146"/>
    </location>
</feature>
<dbReference type="InterPro" id="IPR027417">
    <property type="entry name" value="P-loop_NTPase"/>
</dbReference>
<dbReference type="GeneID" id="34518344"/>
<keyword evidence="7" id="KW-1185">Reference proteome</keyword>
<dbReference type="Proteomes" id="UP000019384">
    <property type="component" value="Unassembled WGS sequence"/>
</dbReference>